<dbReference type="GO" id="GO:0005525">
    <property type="term" value="F:GTP binding"/>
    <property type="evidence" value="ECO:0007669"/>
    <property type="project" value="UniProtKB-KW"/>
</dbReference>
<evidence type="ECO:0000259" key="4">
    <source>
        <dbReference type="SMART" id="SM00962"/>
    </source>
</evidence>
<dbReference type="HOGENOM" id="CLU_388679_0_0_11"/>
<dbReference type="OrthoDB" id="3700292at2"/>
<dbReference type="RefSeq" id="WP_012931560.1">
    <property type="nucleotide sequence ID" value="NC_013739.1"/>
</dbReference>
<dbReference type="Proteomes" id="UP000008229">
    <property type="component" value="Chromosome"/>
</dbReference>
<accession>D3F424</accession>
<keyword evidence="1" id="KW-0547">Nucleotide-binding</keyword>
<feature type="region of interest" description="Disordered" evidence="3">
    <location>
        <begin position="93"/>
        <end position="133"/>
    </location>
</feature>
<dbReference type="AlphaFoldDB" id="D3F424"/>
<sequence>MSSQVDDRPKTNGHVPADPSLRTYRGRSLEEILPQIRAELGPDAVVVRQRDGLMGGIGGFFQQQFVEVQARAGGGKMRLDVYDDEPALPEPLQQAAAEEPAPPSSPAAFEAPRPVGPPASSGPESLAPAPRAGPTAAELLAQATGSAAGDPRTPAEILRAHSGTFAKQLADAEERAEPTVRASGAASAAADEPTGRYAPPVPADAAETEPIPLPPRPAPAPVPAPEPELPPAARAAPVAPAAPARPARATARRAAAKKRRGAAKGRARAAPAARAPAPRAEPAARVPAASAEPATATAAPAARAAPVARTEPVARVPTPEAAPAPRAAPSVRAEPAPRAATSKPRAKPAKPAAAAKPESPASGVGPRTTQALELAAAIAAANLAARAAASALPAPARPPVEAAEPAPAQPGTAGPGTELVLATAPSPAPPAASPRVTAPRRSLFGRRSGATTPRRLVDAPAAAEVTGSLAAHGLAPAAAEELLVDATAHVLPFTPGADVRTAVRSALARRIPLPAPPRLGGRVVAFVGAGGGGKTRCTAGLAAAYAQGSSVPVACLTFAPADGGAELTALLKPHGVKVEAVATAEAAAKRLAALRAEALVVLDTPAVSPGDPDAVARMAAELAPLQLDEIQLVVPATLSATVAEELVERLAPLQPTGIAMTHADATDHIGAVVDLACATRLPLAYVNSGLELPGALAPADPAQLAERLLS</sequence>
<reference evidence="6" key="2">
    <citation type="submission" date="2010-01" db="EMBL/GenBank/DDBJ databases">
        <title>The complete genome of Conexibacter woesei DSM 14684.</title>
        <authorList>
            <consortium name="US DOE Joint Genome Institute (JGI-PGF)"/>
            <person name="Lucas S."/>
            <person name="Copeland A."/>
            <person name="Lapidus A."/>
            <person name="Glavina del Rio T."/>
            <person name="Dalin E."/>
            <person name="Tice H."/>
            <person name="Bruce D."/>
            <person name="Goodwin L."/>
            <person name="Pitluck S."/>
            <person name="Kyrpides N."/>
            <person name="Mavromatis K."/>
            <person name="Ivanova N."/>
            <person name="Mikhailova N."/>
            <person name="Chertkov O."/>
            <person name="Brettin T."/>
            <person name="Detter J.C."/>
            <person name="Han C."/>
            <person name="Larimer F."/>
            <person name="Land M."/>
            <person name="Hauser L."/>
            <person name="Markowitz V."/>
            <person name="Cheng J.-F."/>
            <person name="Hugenholtz P."/>
            <person name="Woyke T."/>
            <person name="Wu D."/>
            <person name="Pukall R."/>
            <person name="Steenblock K."/>
            <person name="Schneider S."/>
            <person name="Klenk H.-P."/>
            <person name="Eisen J.A."/>
        </authorList>
    </citation>
    <scope>NUCLEOTIDE SEQUENCE [LARGE SCALE GENOMIC DNA]</scope>
    <source>
        <strain evidence="6">DSM 14684 / CIP 108061 / JCM 11494 / NBRC 100937 / ID131577</strain>
    </source>
</reference>
<dbReference type="GO" id="GO:0006614">
    <property type="term" value="P:SRP-dependent cotranslational protein targeting to membrane"/>
    <property type="evidence" value="ECO:0007669"/>
    <property type="project" value="InterPro"/>
</dbReference>
<dbReference type="KEGG" id="cwo:Cwoe_0071"/>
<feature type="compositionally biased region" description="Low complexity" evidence="3">
    <location>
        <begin position="396"/>
        <end position="425"/>
    </location>
</feature>
<keyword evidence="2" id="KW-0342">GTP-binding</keyword>
<gene>
    <name evidence="5" type="ordered locus">Cwoe_0071</name>
</gene>
<feature type="compositionally biased region" description="Low complexity" evidence="3">
    <location>
        <begin position="231"/>
        <end position="249"/>
    </location>
</feature>
<organism evidence="5 6">
    <name type="scientific">Conexibacter woesei (strain DSM 14684 / CCUG 47730 / CIP 108061 / JCM 11494 / NBRC 100937 / ID131577)</name>
    <dbReference type="NCBI Taxonomy" id="469383"/>
    <lineage>
        <taxon>Bacteria</taxon>
        <taxon>Bacillati</taxon>
        <taxon>Actinomycetota</taxon>
        <taxon>Thermoleophilia</taxon>
        <taxon>Solirubrobacterales</taxon>
        <taxon>Conexibacteraceae</taxon>
        <taxon>Conexibacter</taxon>
    </lineage>
</organism>
<dbReference type="InterPro" id="IPR027417">
    <property type="entry name" value="P-loop_NTPase"/>
</dbReference>
<dbReference type="eggNOG" id="COG1419">
    <property type="taxonomic scope" value="Bacteria"/>
</dbReference>
<dbReference type="Gene3D" id="3.40.50.300">
    <property type="entry name" value="P-loop containing nucleotide triphosphate hydrolases"/>
    <property type="match status" value="1"/>
</dbReference>
<evidence type="ECO:0000313" key="6">
    <source>
        <dbReference type="Proteomes" id="UP000008229"/>
    </source>
</evidence>
<evidence type="ECO:0000256" key="3">
    <source>
        <dbReference type="SAM" id="MobiDB-lite"/>
    </source>
</evidence>
<protein>
    <submittedName>
        <fullName evidence="5">GTP-binding signal recognition particle SRP54 G-domain protein</fullName>
    </submittedName>
</protein>
<feature type="compositionally biased region" description="Basic residues" evidence="3">
    <location>
        <begin position="250"/>
        <end position="267"/>
    </location>
</feature>
<feature type="region of interest" description="Disordered" evidence="3">
    <location>
        <begin position="396"/>
        <end position="455"/>
    </location>
</feature>
<dbReference type="SMART" id="SM00962">
    <property type="entry name" value="SRP54"/>
    <property type="match status" value="1"/>
</dbReference>
<dbReference type="STRING" id="469383.Cwoe_0071"/>
<evidence type="ECO:0000256" key="1">
    <source>
        <dbReference type="ARBA" id="ARBA00022741"/>
    </source>
</evidence>
<feature type="domain" description="SRP54-type proteins GTP-binding" evidence="4">
    <location>
        <begin position="521"/>
        <end position="710"/>
    </location>
</feature>
<dbReference type="Pfam" id="PF00448">
    <property type="entry name" value="SRP54"/>
    <property type="match status" value="1"/>
</dbReference>
<feature type="region of interest" description="Disordered" evidence="3">
    <location>
        <begin position="1"/>
        <end position="23"/>
    </location>
</feature>
<dbReference type="EMBL" id="CP001854">
    <property type="protein sequence ID" value="ADB48507.1"/>
    <property type="molecule type" value="Genomic_DNA"/>
</dbReference>
<feature type="region of interest" description="Disordered" evidence="3">
    <location>
        <begin position="168"/>
        <end position="367"/>
    </location>
</feature>
<proteinExistence type="predicted"/>
<dbReference type="InterPro" id="IPR000897">
    <property type="entry name" value="SRP54_GTPase_dom"/>
</dbReference>
<feature type="compositionally biased region" description="Pro residues" evidence="3">
    <location>
        <begin position="211"/>
        <end position="230"/>
    </location>
</feature>
<keyword evidence="6" id="KW-1185">Reference proteome</keyword>
<feature type="compositionally biased region" description="Low complexity" evidence="3">
    <location>
        <begin position="268"/>
        <end position="362"/>
    </location>
</feature>
<feature type="compositionally biased region" description="Basic and acidic residues" evidence="3">
    <location>
        <begin position="1"/>
        <end position="10"/>
    </location>
</feature>
<evidence type="ECO:0000313" key="5">
    <source>
        <dbReference type="EMBL" id="ADB48507.1"/>
    </source>
</evidence>
<reference evidence="5 6" key="1">
    <citation type="journal article" date="2010" name="Stand. Genomic Sci.">
        <title>Complete genome sequence of Conexibacter woesei type strain (ID131577).</title>
        <authorList>
            <person name="Pukall R."/>
            <person name="Lapidus A."/>
            <person name="Glavina Del Rio T."/>
            <person name="Copeland A."/>
            <person name="Tice H."/>
            <person name="Cheng J.-F."/>
            <person name="Lucas S."/>
            <person name="Chen F."/>
            <person name="Nolan M."/>
            <person name="Bruce D."/>
            <person name="Goodwin L."/>
            <person name="Pitluck S."/>
            <person name="Mavromatis K."/>
            <person name="Ivanova N."/>
            <person name="Ovchinnikova G."/>
            <person name="Pati A."/>
            <person name="Chen A."/>
            <person name="Palaniappan K."/>
            <person name="Land M."/>
            <person name="Hauser L."/>
            <person name="Chang Y.-J."/>
            <person name="Jeffries C.D."/>
            <person name="Chain P."/>
            <person name="Meincke L."/>
            <person name="Sims D."/>
            <person name="Brettin T."/>
            <person name="Detter J.C."/>
            <person name="Rohde M."/>
            <person name="Goeker M."/>
            <person name="Bristow J."/>
            <person name="Eisen J.A."/>
            <person name="Markowitz V."/>
            <person name="Kyrpides N.C."/>
            <person name="Klenk H.-P."/>
            <person name="Hugenholtz P."/>
        </authorList>
    </citation>
    <scope>NUCLEOTIDE SEQUENCE [LARGE SCALE GENOMIC DNA]</scope>
    <source>
        <strain evidence="6">DSM 14684 / CIP 108061 / JCM 11494 / NBRC 100937 / ID131577</strain>
    </source>
</reference>
<name>D3F424_CONWI</name>
<evidence type="ECO:0000256" key="2">
    <source>
        <dbReference type="ARBA" id="ARBA00023134"/>
    </source>
</evidence>
<dbReference type="SUPFAM" id="SSF52540">
    <property type="entry name" value="P-loop containing nucleoside triphosphate hydrolases"/>
    <property type="match status" value="1"/>
</dbReference>